<gene>
    <name evidence="1" type="ORF">US65_C0003G0001</name>
</gene>
<reference evidence="1 2" key="1">
    <citation type="journal article" date="2015" name="Nature">
        <title>rRNA introns, odd ribosomes, and small enigmatic genomes across a large radiation of phyla.</title>
        <authorList>
            <person name="Brown C.T."/>
            <person name="Hug L.A."/>
            <person name="Thomas B.C."/>
            <person name="Sharon I."/>
            <person name="Castelle C.J."/>
            <person name="Singh A."/>
            <person name="Wilkins M.J."/>
            <person name="Williams K.H."/>
            <person name="Banfield J.F."/>
        </authorList>
    </citation>
    <scope>NUCLEOTIDE SEQUENCE [LARGE SCALE GENOMIC DNA]</scope>
</reference>
<comment type="caution">
    <text evidence="1">The sequence shown here is derived from an EMBL/GenBank/DDBJ whole genome shotgun (WGS) entry which is preliminary data.</text>
</comment>
<protein>
    <submittedName>
        <fullName evidence="1">Uncharacterized protein</fullName>
    </submittedName>
</protein>
<accession>A0A0G0HZS1</accession>
<evidence type="ECO:0000313" key="1">
    <source>
        <dbReference type="EMBL" id="KKQ47832.1"/>
    </source>
</evidence>
<name>A0A0G0HZS1_9BACT</name>
<sequence>KLGVKIINEKEFLNMTLNFNFGGGGEI</sequence>
<dbReference type="EMBL" id="LBTU01000003">
    <property type="protein sequence ID" value="KKQ47832.1"/>
    <property type="molecule type" value="Genomic_DNA"/>
</dbReference>
<dbReference type="Proteomes" id="UP000034430">
    <property type="component" value="Unassembled WGS sequence"/>
</dbReference>
<organism evidence="1 2">
    <name type="scientific">Candidatus Yanofskybacteria bacterium GW2011_GWC2_37_9</name>
    <dbReference type="NCBI Taxonomy" id="1619028"/>
    <lineage>
        <taxon>Bacteria</taxon>
        <taxon>Candidatus Yanofskyibacteriota</taxon>
    </lineage>
</organism>
<evidence type="ECO:0000313" key="2">
    <source>
        <dbReference type="Proteomes" id="UP000034430"/>
    </source>
</evidence>
<feature type="non-terminal residue" evidence="1">
    <location>
        <position position="1"/>
    </location>
</feature>
<dbReference type="AlphaFoldDB" id="A0A0G0HZS1"/>
<proteinExistence type="predicted"/>